<evidence type="ECO:0000256" key="1">
    <source>
        <dbReference type="ARBA" id="ARBA00004496"/>
    </source>
</evidence>
<dbReference type="STRING" id="442899.SAMN05720591_10282"/>
<accession>A0A511WZ82</accession>
<dbReference type="GO" id="GO:0005524">
    <property type="term" value="F:ATP binding"/>
    <property type="evidence" value="ECO:0007669"/>
    <property type="project" value="UniProtKB-UniRule"/>
</dbReference>
<dbReference type="GO" id="GO:0007059">
    <property type="term" value="P:chromosome segregation"/>
    <property type="evidence" value="ECO:0007669"/>
    <property type="project" value="UniProtKB-UniRule"/>
</dbReference>
<keyword evidence="6 7" id="KW-0238">DNA-binding</keyword>
<dbReference type="GO" id="GO:0005694">
    <property type="term" value="C:chromosome"/>
    <property type="evidence" value="ECO:0007669"/>
    <property type="project" value="InterPro"/>
</dbReference>
<dbReference type="SMART" id="SM00968">
    <property type="entry name" value="SMC_hinge"/>
    <property type="match status" value="1"/>
</dbReference>
<dbReference type="SUPFAM" id="SSF52540">
    <property type="entry name" value="P-loop containing nucleoside triphosphate hydrolases"/>
    <property type="match status" value="1"/>
</dbReference>
<dbReference type="GO" id="GO:0007062">
    <property type="term" value="P:sister chromatid cohesion"/>
    <property type="evidence" value="ECO:0007669"/>
    <property type="project" value="InterPro"/>
</dbReference>
<keyword evidence="10" id="KW-1185">Reference proteome</keyword>
<dbReference type="InterPro" id="IPR024704">
    <property type="entry name" value="SMC"/>
</dbReference>
<gene>
    <name evidence="7 9" type="primary">smc</name>
    <name evidence="9" type="ORF">HAL01_02160</name>
</gene>
<dbReference type="EMBL" id="BJYE01000002">
    <property type="protein sequence ID" value="GEN55752.1"/>
    <property type="molecule type" value="Genomic_DNA"/>
</dbReference>
<dbReference type="InterPro" id="IPR003395">
    <property type="entry name" value="RecF/RecN/SMC_N"/>
</dbReference>
<evidence type="ECO:0000256" key="5">
    <source>
        <dbReference type="ARBA" id="ARBA00023054"/>
    </source>
</evidence>
<dbReference type="SUPFAM" id="SSF75553">
    <property type="entry name" value="Smc hinge domain"/>
    <property type="match status" value="1"/>
</dbReference>
<evidence type="ECO:0000256" key="7">
    <source>
        <dbReference type="HAMAP-Rule" id="MF_01894"/>
    </source>
</evidence>
<feature type="coiled-coil region" evidence="7">
    <location>
        <begin position="779"/>
        <end position="806"/>
    </location>
</feature>
<dbReference type="HAMAP" id="MF_01894">
    <property type="entry name" value="Smc_prok"/>
    <property type="match status" value="1"/>
</dbReference>
<dbReference type="PIRSF" id="PIRSF005719">
    <property type="entry name" value="SMC"/>
    <property type="match status" value="1"/>
</dbReference>
<comment type="domain">
    <text evidence="7">Contains large globular domains required for ATP hydrolysis at each terminus and a third globular domain forming a flexible hinge near the middle of the molecule. These domains are separated by coiled-coil structures.</text>
</comment>
<keyword evidence="5 7" id="KW-0175">Coiled coil</keyword>
<evidence type="ECO:0000256" key="2">
    <source>
        <dbReference type="ARBA" id="ARBA00022490"/>
    </source>
</evidence>
<dbReference type="CDD" id="cd03278">
    <property type="entry name" value="ABC_SMC_barmotin"/>
    <property type="match status" value="2"/>
</dbReference>
<dbReference type="InterPro" id="IPR027417">
    <property type="entry name" value="P-loop_NTPase"/>
</dbReference>
<dbReference type="AlphaFoldDB" id="A0A511WZ82"/>
<keyword evidence="3 7" id="KW-0547">Nucleotide-binding</keyword>
<keyword evidence="2 7" id="KW-0963">Cytoplasm</keyword>
<dbReference type="NCBIfam" id="TIGR02168">
    <property type="entry name" value="SMC_prok_B"/>
    <property type="match status" value="1"/>
</dbReference>
<feature type="binding site" evidence="7">
    <location>
        <begin position="32"/>
        <end position="39"/>
    </location>
    <ligand>
        <name>ATP</name>
        <dbReference type="ChEBI" id="CHEBI:30616"/>
    </ligand>
</feature>
<evidence type="ECO:0000256" key="3">
    <source>
        <dbReference type="ARBA" id="ARBA00022741"/>
    </source>
</evidence>
<evidence type="ECO:0000256" key="6">
    <source>
        <dbReference type="ARBA" id="ARBA00023125"/>
    </source>
</evidence>
<evidence type="ECO:0000313" key="9">
    <source>
        <dbReference type="EMBL" id="GEN55752.1"/>
    </source>
</evidence>
<dbReference type="PANTHER" id="PTHR43977">
    <property type="entry name" value="STRUCTURAL MAINTENANCE OF CHROMOSOMES PROTEIN 3"/>
    <property type="match status" value="1"/>
</dbReference>
<dbReference type="Gene3D" id="3.40.50.300">
    <property type="entry name" value="P-loop containing nucleotide triphosphate hydrolases"/>
    <property type="match status" value="2"/>
</dbReference>
<comment type="subcellular location">
    <subcellularLocation>
        <location evidence="1 7">Cytoplasm</location>
    </subcellularLocation>
</comment>
<comment type="caution">
    <text evidence="9">The sequence shown here is derived from an EMBL/GenBank/DDBJ whole genome shotgun (WGS) entry which is preliminary data.</text>
</comment>
<dbReference type="Pfam" id="PF02463">
    <property type="entry name" value="SMC_N"/>
    <property type="match status" value="2"/>
</dbReference>
<dbReference type="FunFam" id="3.40.50.300:FF:000901">
    <property type="entry name" value="Chromosome partition protein Smc"/>
    <property type="match status" value="1"/>
</dbReference>
<evidence type="ECO:0000313" key="10">
    <source>
        <dbReference type="Proteomes" id="UP000321400"/>
    </source>
</evidence>
<proteinExistence type="inferred from homology"/>
<comment type="similarity">
    <text evidence="7">Belongs to the SMC family.</text>
</comment>
<dbReference type="OrthoDB" id="9808768at2"/>
<feature type="coiled-coil region" evidence="7">
    <location>
        <begin position="167"/>
        <end position="201"/>
    </location>
</feature>
<sequence>MYLKKLESVGFKSFAEKIHVDFVPGVTAVVGPNGSGKSNVTDAIRWVLGEQSAKSLRGTKMEDIIFQGSDTRKPLNMAEVTLTLDNRSGLLPLDYNEVSVTRRVYRSGESEFYINKESCRLKDIVDLFLDSGLGREAFSIISQGKVEEILSSKAEERRIIFEEAAGVLKYKQRKKKAEFKLVETEENLNRVEDILHEIDQQREPLLEQATVAKDFLNKRDQLTEIEKRVLHTEIDTMLTDWKALLGTIDRFKDDLRADQLKLDKQERINDQMHDELAQLDEAIQTSQQQLLTVTEKLEQQTGEHKLLLERERYQEQSLEKVIKDKQAIENKLESQRALTETADVSYQQMHTHLQRLDEQLKQIKEKLTVSVEDLDQAIEDKKSEYIDSLNEEARLKHALESYEDEQNNLANKAFDFKAQVMEKERLCETLRQRLVTISEDTVKLGDRLKDKEEKVNALKTQLKHEETQLKDMYDKRRHAERQIDQLQSKKDMLDELKESFQGFYQGVKTVLKARDKGVLKGICGAVIELVEIPQSYQLAMETAIGAQSQHVIVESEASAREAIRYLKNENAGRATFYPLATIKSRFLPTSYKQQLTHHAGFVAVASDVVQSDTRYQTVVEYLLGQTIIAKTLKDANELARLVDRKFRIVTLEGDIVNPGGSMTGGAMKRQQSSLFSRETELKHVSEKLIAFEKRTYAFVQSIKEKEATCFALETDVNARLKEIENDRVRLNEREDERKAAAVELKHQEESHHYNVRLLETFNVDKDQLSSKQKETKNKLSALRVHLAHLKQSINELEEEKKHHTAYQKDYDQQLQKLTIERAEQAKACEYQLEKLTEANTKEAELTKSIHELTMTIEGLTNKKQQLASKTEVAAAVKMLDVEKQALLKTIQQQREQRLNLQTVVETKEDEQKTARNQLTAKKEEKNRIEVKANRLDVELENRLTYLQETYEISFERLTKETEKVDQLAQEKEKVKLLKRDIEELGAVNIGAIDEYERINERFEFLTHQKQDLLEAKETLYDVIFEMDTEMEKRFEATFVQIKAAFAEVFRQLFGGGHAELMLTDPTDLLGTGVEIKAQPPGKKAQQLALLSGGERALTAIALLFSILRVRPVPFCVLDEVEAALDEANVERFSRYLKDYSEKTQFIVITHRKGTMEGADVLYGVTMQESGVSRFVSVKLEETATILQEG</sequence>
<dbReference type="RefSeq" id="WP_089799513.1">
    <property type="nucleotide sequence ID" value="NZ_BJYE01000002.1"/>
</dbReference>
<evidence type="ECO:0000256" key="4">
    <source>
        <dbReference type="ARBA" id="ARBA00022840"/>
    </source>
</evidence>
<protein>
    <recommendedName>
        <fullName evidence="7">Chromosome partition protein Smc</fullName>
    </recommendedName>
</protein>
<dbReference type="Pfam" id="PF06470">
    <property type="entry name" value="SMC_hinge"/>
    <property type="match status" value="1"/>
</dbReference>
<dbReference type="Proteomes" id="UP000321400">
    <property type="component" value="Unassembled WGS sequence"/>
</dbReference>
<feature type="domain" description="SMC hinge" evidence="8">
    <location>
        <begin position="520"/>
        <end position="639"/>
    </location>
</feature>
<feature type="coiled-coil region" evidence="7">
    <location>
        <begin position="448"/>
        <end position="499"/>
    </location>
</feature>
<reference evidence="9 10" key="1">
    <citation type="submission" date="2019-07" db="EMBL/GenBank/DDBJ databases">
        <title>Whole genome shotgun sequence of Halolactibacillus alkaliphilus NBRC 103919.</title>
        <authorList>
            <person name="Hosoyama A."/>
            <person name="Uohara A."/>
            <person name="Ohji S."/>
            <person name="Ichikawa N."/>
        </authorList>
    </citation>
    <scope>NUCLEOTIDE SEQUENCE [LARGE SCALE GENOMIC DNA]</scope>
    <source>
        <strain evidence="9 10">NBRC 103919</strain>
    </source>
</reference>
<dbReference type="InterPro" id="IPR036277">
    <property type="entry name" value="SMC_hinge_sf"/>
</dbReference>
<evidence type="ECO:0000259" key="8">
    <source>
        <dbReference type="SMART" id="SM00968"/>
    </source>
</evidence>
<dbReference type="InterPro" id="IPR011890">
    <property type="entry name" value="SMC_prok"/>
</dbReference>
<comment type="subunit">
    <text evidence="7">Homodimer.</text>
</comment>
<dbReference type="GO" id="GO:0030261">
    <property type="term" value="P:chromosome condensation"/>
    <property type="evidence" value="ECO:0007669"/>
    <property type="project" value="InterPro"/>
</dbReference>
<dbReference type="InterPro" id="IPR010935">
    <property type="entry name" value="SMC_hinge"/>
</dbReference>
<dbReference type="GO" id="GO:0003677">
    <property type="term" value="F:DNA binding"/>
    <property type="evidence" value="ECO:0007669"/>
    <property type="project" value="UniProtKB-UniRule"/>
</dbReference>
<feature type="coiled-coil region" evidence="7">
    <location>
        <begin position="262"/>
        <end position="419"/>
    </location>
</feature>
<feature type="coiled-coil region" evidence="7">
    <location>
        <begin position="713"/>
        <end position="750"/>
    </location>
</feature>
<dbReference type="GO" id="GO:0005737">
    <property type="term" value="C:cytoplasm"/>
    <property type="evidence" value="ECO:0007669"/>
    <property type="project" value="UniProtKB-SubCell"/>
</dbReference>
<keyword evidence="4 7" id="KW-0067">ATP-binding</keyword>
<comment type="function">
    <text evidence="7">Required for chromosome condensation and partitioning.</text>
</comment>
<dbReference type="GO" id="GO:0006260">
    <property type="term" value="P:DNA replication"/>
    <property type="evidence" value="ECO:0007669"/>
    <property type="project" value="UniProtKB-UniRule"/>
</dbReference>
<dbReference type="Gene3D" id="3.30.70.1620">
    <property type="match status" value="1"/>
</dbReference>
<organism evidence="9 10">
    <name type="scientific">Halolactibacillus alkaliphilus</name>
    <dbReference type="NCBI Taxonomy" id="442899"/>
    <lineage>
        <taxon>Bacteria</taxon>
        <taxon>Bacillati</taxon>
        <taxon>Bacillota</taxon>
        <taxon>Bacilli</taxon>
        <taxon>Bacillales</taxon>
        <taxon>Bacillaceae</taxon>
        <taxon>Halolactibacillus</taxon>
    </lineage>
</organism>
<feature type="coiled-coil region" evidence="7">
    <location>
        <begin position="849"/>
        <end position="1015"/>
    </location>
</feature>
<dbReference type="GO" id="GO:0016887">
    <property type="term" value="F:ATP hydrolysis activity"/>
    <property type="evidence" value="ECO:0007669"/>
    <property type="project" value="InterPro"/>
</dbReference>
<name>A0A511WZ82_9BACI</name>
<dbReference type="FunFam" id="3.40.50.300:FF:000984">
    <property type="entry name" value="Chromosome partition protein Smc"/>
    <property type="match status" value="1"/>
</dbReference>
<dbReference type="Gene3D" id="1.20.1060.20">
    <property type="match status" value="1"/>
</dbReference>